<accession>A0A7K8QYQ5</accession>
<dbReference type="Gene3D" id="3.10.110.10">
    <property type="entry name" value="Ubiquitin Conjugating Enzyme"/>
    <property type="match status" value="1"/>
</dbReference>
<evidence type="ECO:0000259" key="2">
    <source>
        <dbReference type="PROSITE" id="PS50127"/>
    </source>
</evidence>
<organism evidence="3 4">
    <name type="scientific">Smithornis capensis</name>
    <dbReference type="NCBI Taxonomy" id="363769"/>
    <lineage>
        <taxon>Eukaryota</taxon>
        <taxon>Metazoa</taxon>
        <taxon>Chordata</taxon>
        <taxon>Craniata</taxon>
        <taxon>Vertebrata</taxon>
        <taxon>Euteleostomi</taxon>
        <taxon>Archelosauria</taxon>
        <taxon>Archosauria</taxon>
        <taxon>Dinosauria</taxon>
        <taxon>Saurischia</taxon>
        <taxon>Theropoda</taxon>
        <taxon>Coelurosauria</taxon>
        <taxon>Aves</taxon>
        <taxon>Neognathae</taxon>
        <taxon>Neoaves</taxon>
        <taxon>Telluraves</taxon>
        <taxon>Australaves</taxon>
        <taxon>Passeriformes</taxon>
        <taxon>Eurylaimidae</taxon>
        <taxon>Smithornis</taxon>
    </lineage>
</organism>
<gene>
    <name evidence="3" type="primary">Ube2l5</name>
    <name evidence="3" type="ORF">SMICAP_R07387</name>
</gene>
<name>A0A7K8QYQ5_9PASS</name>
<evidence type="ECO:0000313" key="4">
    <source>
        <dbReference type="Proteomes" id="UP000567624"/>
    </source>
</evidence>
<feature type="domain" description="UBC core" evidence="2">
    <location>
        <begin position="1"/>
        <end position="146"/>
    </location>
</feature>
<evidence type="ECO:0000313" key="3">
    <source>
        <dbReference type="EMBL" id="NXF10759.1"/>
    </source>
</evidence>
<dbReference type="PROSITE" id="PS50127">
    <property type="entry name" value="UBC_2"/>
    <property type="match status" value="1"/>
</dbReference>
<dbReference type="PANTHER" id="PTHR24067">
    <property type="entry name" value="UBIQUITIN-CONJUGATING ENZYME E2"/>
    <property type="match status" value="1"/>
</dbReference>
<evidence type="ECO:0000256" key="1">
    <source>
        <dbReference type="SAM" id="MobiDB-lite"/>
    </source>
</evidence>
<dbReference type="CDD" id="cd23801">
    <property type="entry name" value="UBCc_UBE2L3"/>
    <property type="match status" value="1"/>
</dbReference>
<feature type="non-terminal residue" evidence="3">
    <location>
        <position position="1"/>
    </location>
</feature>
<dbReference type="InterPro" id="IPR000608">
    <property type="entry name" value="UBC"/>
</dbReference>
<dbReference type="EMBL" id="VWYW01000564">
    <property type="protein sequence ID" value="NXF10759.1"/>
    <property type="molecule type" value="Genomic_DNA"/>
</dbReference>
<dbReference type="SUPFAM" id="SSF54495">
    <property type="entry name" value="UBC-like"/>
    <property type="match status" value="1"/>
</dbReference>
<dbReference type="Proteomes" id="UP000567624">
    <property type="component" value="Unassembled WGS sequence"/>
</dbReference>
<reference evidence="3 4" key="1">
    <citation type="submission" date="2019-09" db="EMBL/GenBank/DDBJ databases">
        <title>Bird 10,000 Genomes (B10K) Project - Family phase.</title>
        <authorList>
            <person name="Zhang G."/>
        </authorList>
    </citation>
    <scope>NUCLEOTIDE SEQUENCE [LARGE SCALE GENOMIC DNA]</scope>
    <source>
        <strain evidence="3">B10K-CU-031-20</strain>
    </source>
</reference>
<comment type="caution">
    <text evidence="3">The sequence shown here is derived from an EMBL/GenBank/DDBJ whole genome shotgun (WGS) entry which is preliminary data.</text>
</comment>
<sequence length="154" mass="17755">THTSPLSQELEEARHWEGVRDLRPLNGNVRCWEGLLLPNNPPYNAGAFRFELTFSPNHPLAPPRATLRTPIYHPGVDLKGRVCQPLTSREHWAPTTRAIQVLQDLLLHLDSPDPQRVLRPDLARELQERPEEFRRQAEEHTRLHAEPRLDPSSP</sequence>
<dbReference type="InterPro" id="IPR016135">
    <property type="entry name" value="UBQ-conjugating_enzyme/RWD"/>
</dbReference>
<feature type="non-terminal residue" evidence="3">
    <location>
        <position position="154"/>
    </location>
</feature>
<protein>
    <submittedName>
        <fullName evidence="3">UB2L5 enzyme</fullName>
    </submittedName>
</protein>
<dbReference type="InterPro" id="IPR050113">
    <property type="entry name" value="Ub_conjugating_enzyme"/>
</dbReference>
<feature type="region of interest" description="Disordered" evidence="1">
    <location>
        <begin position="128"/>
        <end position="154"/>
    </location>
</feature>
<dbReference type="AlphaFoldDB" id="A0A7K8QYQ5"/>
<keyword evidence="4" id="KW-1185">Reference proteome</keyword>
<proteinExistence type="predicted"/>
<dbReference type="SMART" id="SM00212">
    <property type="entry name" value="UBCc"/>
    <property type="match status" value="1"/>
</dbReference>
<dbReference type="Pfam" id="PF00179">
    <property type="entry name" value="UQ_con"/>
    <property type="match status" value="1"/>
</dbReference>